<evidence type="ECO:0000313" key="3">
    <source>
        <dbReference type="Proteomes" id="UP000070544"/>
    </source>
</evidence>
<dbReference type="EMBL" id="KQ965764">
    <property type="protein sequence ID" value="KXS15144.1"/>
    <property type="molecule type" value="Genomic_DNA"/>
</dbReference>
<feature type="region of interest" description="Disordered" evidence="1">
    <location>
        <begin position="29"/>
        <end position="224"/>
    </location>
</feature>
<dbReference type="STRING" id="1344416.A0A139AF00"/>
<dbReference type="OMA" id="TMPHEKY"/>
<gene>
    <name evidence="2" type="ORF">M427DRAFT_155560</name>
</gene>
<dbReference type="PANTHER" id="PTHR34689">
    <property type="entry name" value="NUCLEIC ACID-BINDING PROTEIN"/>
    <property type="match status" value="1"/>
</dbReference>
<dbReference type="OrthoDB" id="2538345at2759"/>
<feature type="compositionally biased region" description="Basic and acidic residues" evidence="1">
    <location>
        <begin position="145"/>
        <end position="155"/>
    </location>
</feature>
<feature type="compositionally biased region" description="Basic and acidic residues" evidence="1">
    <location>
        <begin position="76"/>
        <end position="95"/>
    </location>
</feature>
<feature type="compositionally biased region" description="Basic residues" evidence="1">
    <location>
        <begin position="185"/>
        <end position="203"/>
    </location>
</feature>
<feature type="compositionally biased region" description="Basic and acidic residues" evidence="1">
    <location>
        <begin position="204"/>
        <end position="216"/>
    </location>
</feature>
<keyword evidence="3" id="KW-1185">Reference proteome</keyword>
<feature type="compositionally biased region" description="Basic residues" evidence="1">
    <location>
        <begin position="57"/>
        <end position="75"/>
    </location>
</feature>
<evidence type="ECO:0000256" key="1">
    <source>
        <dbReference type="SAM" id="MobiDB-lite"/>
    </source>
</evidence>
<reference evidence="2 3" key="1">
    <citation type="journal article" date="2015" name="Genome Biol. Evol.">
        <title>Phylogenomic analyses indicate that early fungi evolved digesting cell walls of algal ancestors of land plants.</title>
        <authorList>
            <person name="Chang Y."/>
            <person name="Wang S."/>
            <person name="Sekimoto S."/>
            <person name="Aerts A.L."/>
            <person name="Choi C."/>
            <person name="Clum A."/>
            <person name="LaButti K.M."/>
            <person name="Lindquist E.A."/>
            <person name="Yee Ngan C."/>
            <person name="Ohm R.A."/>
            <person name="Salamov A.A."/>
            <person name="Grigoriev I.V."/>
            <person name="Spatafora J.W."/>
            <person name="Berbee M.L."/>
        </authorList>
    </citation>
    <scope>NUCLEOTIDE SEQUENCE [LARGE SCALE GENOMIC DNA]</scope>
    <source>
        <strain evidence="2 3">JEL478</strain>
    </source>
</reference>
<accession>A0A139AF00</accession>
<name>A0A139AF00_GONPJ</name>
<protein>
    <submittedName>
        <fullName evidence="2">Uncharacterized protein</fullName>
    </submittedName>
</protein>
<organism evidence="2 3">
    <name type="scientific">Gonapodya prolifera (strain JEL478)</name>
    <name type="common">Monoblepharis prolifera</name>
    <dbReference type="NCBI Taxonomy" id="1344416"/>
    <lineage>
        <taxon>Eukaryota</taxon>
        <taxon>Fungi</taxon>
        <taxon>Fungi incertae sedis</taxon>
        <taxon>Chytridiomycota</taxon>
        <taxon>Chytridiomycota incertae sedis</taxon>
        <taxon>Monoblepharidomycetes</taxon>
        <taxon>Monoblepharidales</taxon>
        <taxon>Gonapodyaceae</taxon>
        <taxon>Gonapodya</taxon>
    </lineage>
</organism>
<feature type="compositionally biased region" description="Basic residues" evidence="1">
    <location>
        <begin position="117"/>
        <end position="135"/>
    </location>
</feature>
<dbReference type="PANTHER" id="PTHR34689:SF1">
    <property type="entry name" value="NUCLEIC ACID-BINDING PROTEIN"/>
    <property type="match status" value="1"/>
</dbReference>
<dbReference type="AlphaFoldDB" id="A0A139AF00"/>
<proteinExistence type="predicted"/>
<evidence type="ECO:0000313" key="2">
    <source>
        <dbReference type="EMBL" id="KXS15144.1"/>
    </source>
</evidence>
<feature type="compositionally biased region" description="Basic and acidic residues" evidence="1">
    <location>
        <begin position="29"/>
        <end position="56"/>
    </location>
</feature>
<dbReference type="Proteomes" id="UP000070544">
    <property type="component" value="Unassembled WGS sequence"/>
</dbReference>
<sequence length="378" mass="44213">MLNIFQFFNRTKAISVFGWSAEEFEEISMEEHHRSTTDIRDRAVSPSHRGERDANKRHSRDHRRSRSQSRSRSRSCSREERSDRPDRRSRHDGDRKRNRKRDLSDESVTSSGEERSRSRRNGKRAGKRDAKRRRSSSTSSSRSRSRSESSSDSDSRNASSGLDDSSHKRSHQKRERKSKEERKHEKEKRKRRKDKERKHKKDKEKKDKKNKTKDSSKGPLGFGARGIIRSSDIYTKDGEFRAWLIEVKNIDPGILKPSDYRTFFSEYMEDYNTCTLPHEKYYNLDSWEKRTGISQKTGLMPNPAAPGEVNLGRDEEQLKKSLRMGKPSIPQVQMSQDEILEVKQAWEERIAADRLTKMGFKPSEKLGVRYESTKQGKA</sequence>
<feature type="non-terminal residue" evidence="2">
    <location>
        <position position="378"/>
    </location>
</feature>